<name>A0A4C1YTZ3_EUMVA</name>
<evidence type="ECO:0000313" key="2">
    <source>
        <dbReference type="Proteomes" id="UP000299102"/>
    </source>
</evidence>
<accession>A0A4C1YTZ3</accession>
<proteinExistence type="predicted"/>
<organism evidence="1 2">
    <name type="scientific">Eumeta variegata</name>
    <name type="common">Bagworm moth</name>
    <name type="synonym">Eumeta japonica</name>
    <dbReference type="NCBI Taxonomy" id="151549"/>
    <lineage>
        <taxon>Eukaryota</taxon>
        <taxon>Metazoa</taxon>
        <taxon>Ecdysozoa</taxon>
        <taxon>Arthropoda</taxon>
        <taxon>Hexapoda</taxon>
        <taxon>Insecta</taxon>
        <taxon>Pterygota</taxon>
        <taxon>Neoptera</taxon>
        <taxon>Endopterygota</taxon>
        <taxon>Lepidoptera</taxon>
        <taxon>Glossata</taxon>
        <taxon>Ditrysia</taxon>
        <taxon>Tineoidea</taxon>
        <taxon>Psychidae</taxon>
        <taxon>Oiketicinae</taxon>
        <taxon>Eumeta</taxon>
    </lineage>
</organism>
<reference evidence="1 2" key="1">
    <citation type="journal article" date="2019" name="Commun. Biol.">
        <title>The bagworm genome reveals a unique fibroin gene that provides high tensile strength.</title>
        <authorList>
            <person name="Kono N."/>
            <person name="Nakamura H."/>
            <person name="Ohtoshi R."/>
            <person name="Tomita M."/>
            <person name="Numata K."/>
            <person name="Arakawa K."/>
        </authorList>
    </citation>
    <scope>NUCLEOTIDE SEQUENCE [LARGE SCALE GENOMIC DNA]</scope>
</reference>
<dbReference type="Proteomes" id="UP000299102">
    <property type="component" value="Unassembled WGS sequence"/>
</dbReference>
<dbReference type="EMBL" id="BGZK01001369">
    <property type="protein sequence ID" value="GBP78433.1"/>
    <property type="molecule type" value="Genomic_DNA"/>
</dbReference>
<keyword evidence="2" id="KW-1185">Reference proteome</keyword>
<dbReference type="AlphaFoldDB" id="A0A4C1YTZ3"/>
<protein>
    <submittedName>
        <fullName evidence="1">Uncharacterized protein</fullName>
    </submittedName>
</protein>
<sequence>MVFEENTPRAPAEPACFWRQITDLQKGLSGGAVAGALGALAQRSLCRLRRHLTHVRYAHSYGGRDRAHIAHERRRAAPTTISLTKGHNPLRFLVGVRRSEMVKPVHPSHTQCVICYGFRAQYLLSRTIFLCPLHKCSISRLSDRLTGNTPPTSSPSPPISSAYRISGSMPPYTRAVFRLCGSSGSEIRSALRTRVGWILSARREISEFV</sequence>
<evidence type="ECO:0000313" key="1">
    <source>
        <dbReference type="EMBL" id="GBP78433.1"/>
    </source>
</evidence>
<comment type="caution">
    <text evidence="1">The sequence shown here is derived from an EMBL/GenBank/DDBJ whole genome shotgun (WGS) entry which is preliminary data.</text>
</comment>
<gene>
    <name evidence="1" type="ORF">EVAR_63384_1</name>
</gene>